<dbReference type="RefSeq" id="WP_188476455.1">
    <property type="nucleotide sequence ID" value="NZ_BMFJ01000001.1"/>
</dbReference>
<comment type="caution">
    <text evidence="1">The sequence shown here is derived from an EMBL/GenBank/DDBJ whole genome shotgun (WGS) entry which is preliminary data.</text>
</comment>
<dbReference type="NCBIfam" id="TIGR03347">
    <property type="entry name" value="VI_chp_1"/>
    <property type="match status" value="1"/>
</dbReference>
<evidence type="ECO:0000313" key="2">
    <source>
        <dbReference type="Proteomes" id="UP000612855"/>
    </source>
</evidence>
<sequence>MTFDKDARRERRRGFGFLALLRVLERQAGRKPRIGQSRRLHDDIVALGQDPYLGFPDTDLSDVDLSANPPKVRPRFLGMFGPFGPLPLSMTREADLWARNGDPSFTRFTDILVARFQQLFFRSWSDARPITQFDHPTGGSFPDHLRAFTGDAGPAHAGRGAVDDTTRLRYTALQLGRVKTPVKLRQLLRAHFGIRVRIDEFVSSWLDFAPEDLSRMGQSGMGLGRDIKLGSRTATTGEKIVVHLECADLDEYRTFLPGRPRHAELADLIQGYLGHFFSVEVALWLPRAAVVPARLGASAELGWMTALPDTSPADPGNPLVKLCRYRVPGP</sequence>
<accession>A0A917EC48</accession>
<gene>
    <name evidence="1" type="ORF">GCM10011360_08800</name>
</gene>
<dbReference type="AlphaFoldDB" id="A0A917EC48"/>
<protein>
    <submittedName>
        <fullName evidence="1">Type VI secretion protein</fullName>
    </submittedName>
</protein>
<keyword evidence="2" id="KW-1185">Reference proteome</keyword>
<dbReference type="Proteomes" id="UP000612855">
    <property type="component" value="Unassembled WGS sequence"/>
</dbReference>
<dbReference type="EMBL" id="BMFJ01000001">
    <property type="protein sequence ID" value="GGE22570.1"/>
    <property type="molecule type" value="Genomic_DNA"/>
</dbReference>
<dbReference type="Pfam" id="PF06996">
    <property type="entry name" value="T6SS_TssG"/>
    <property type="match status" value="1"/>
</dbReference>
<name>A0A917EC48_9RHOB</name>
<dbReference type="PANTHER" id="PTHR35564">
    <property type="match status" value="1"/>
</dbReference>
<dbReference type="InterPro" id="IPR010732">
    <property type="entry name" value="T6SS_TssG-like"/>
</dbReference>
<dbReference type="PANTHER" id="PTHR35564:SF4">
    <property type="entry name" value="CYTOPLASMIC PROTEIN"/>
    <property type="match status" value="1"/>
</dbReference>
<evidence type="ECO:0000313" key="1">
    <source>
        <dbReference type="EMBL" id="GGE22570.1"/>
    </source>
</evidence>
<proteinExistence type="predicted"/>
<organism evidence="1 2">
    <name type="scientific">Primorskyibacter flagellatus</name>
    <dbReference type="NCBI Taxonomy" id="1387277"/>
    <lineage>
        <taxon>Bacteria</taxon>
        <taxon>Pseudomonadati</taxon>
        <taxon>Pseudomonadota</taxon>
        <taxon>Alphaproteobacteria</taxon>
        <taxon>Rhodobacterales</taxon>
        <taxon>Roseobacteraceae</taxon>
        <taxon>Primorskyibacter</taxon>
    </lineage>
</organism>
<reference evidence="2" key="1">
    <citation type="journal article" date="2019" name="Int. J. Syst. Evol. Microbiol.">
        <title>The Global Catalogue of Microorganisms (GCM) 10K type strain sequencing project: providing services to taxonomists for standard genome sequencing and annotation.</title>
        <authorList>
            <consortium name="The Broad Institute Genomics Platform"/>
            <consortium name="The Broad Institute Genome Sequencing Center for Infectious Disease"/>
            <person name="Wu L."/>
            <person name="Ma J."/>
        </authorList>
    </citation>
    <scope>NUCLEOTIDE SEQUENCE [LARGE SCALE GENOMIC DNA]</scope>
    <source>
        <strain evidence="2">CGMCC 1.12664</strain>
    </source>
</reference>